<dbReference type="InterPro" id="IPR006976">
    <property type="entry name" value="VanZ-like"/>
</dbReference>
<keyword evidence="1" id="KW-0812">Transmembrane</keyword>
<evidence type="ECO:0000259" key="2">
    <source>
        <dbReference type="Pfam" id="PF04892"/>
    </source>
</evidence>
<evidence type="ECO:0000313" key="4">
    <source>
        <dbReference type="Proteomes" id="UP000215185"/>
    </source>
</evidence>
<keyword evidence="4" id="KW-1185">Reference proteome</keyword>
<dbReference type="OrthoDB" id="4822551at2"/>
<evidence type="ECO:0000256" key="1">
    <source>
        <dbReference type="SAM" id="Phobius"/>
    </source>
</evidence>
<protein>
    <submittedName>
        <fullName evidence="3">VanZ like family</fullName>
    </submittedName>
</protein>
<organism evidence="3 4">
    <name type="scientific">Streptococcus merionis</name>
    <dbReference type="NCBI Taxonomy" id="400065"/>
    <lineage>
        <taxon>Bacteria</taxon>
        <taxon>Bacillati</taxon>
        <taxon>Bacillota</taxon>
        <taxon>Bacilli</taxon>
        <taxon>Lactobacillales</taxon>
        <taxon>Streptococcaceae</taxon>
        <taxon>Streptococcus</taxon>
    </lineage>
</organism>
<evidence type="ECO:0000313" key="3">
    <source>
        <dbReference type="EMBL" id="SNU85971.1"/>
    </source>
</evidence>
<name>A0A239SKQ4_9STRE</name>
<keyword evidence="1" id="KW-1133">Transmembrane helix</keyword>
<feature type="domain" description="VanZ-like" evidence="2">
    <location>
        <begin position="3"/>
        <end position="51"/>
    </location>
</feature>
<dbReference type="KEGG" id="smen:SAMEA4412692_0021"/>
<dbReference type="STRING" id="1123308.GCA_000380085_01101"/>
<accession>A0A239SKQ4</accession>
<gene>
    <name evidence="3" type="ORF">SAMEA4412692_00021</name>
</gene>
<keyword evidence="1" id="KW-0472">Membrane</keyword>
<proteinExistence type="predicted"/>
<dbReference type="Pfam" id="PF04892">
    <property type="entry name" value="VanZ"/>
    <property type="match status" value="1"/>
</dbReference>
<reference evidence="3 4" key="1">
    <citation type="submission" date="2017-06" db="EMBL/GenBank/DDBJ databases">
        <authorList>
            <consortium name="Pathogen Informatics"/>
        </authorList>
    </citation>
    <scope>NUCLEOTIDE SEQUENCE [LARGE SCALE GENOMIC DNA]</scope>
    <source>
        <strain evidence="3 4">NCTC13788</strain>
    </source>
</reference>
<feature type="transmembrane region" description="Helical" evidence="1">
    <location>
        <begin position="64"/>
        <end position="83"/>
    </location>
</feature>
<dbReference type="RefSeq" id="WP_051071091.1">
    <property type="nucleotide sequence ID" value="NZ_LT906439.1"/>
</dbReference>
<sequence length="94" mass="10548">MKRNLRQVALYVLGLSFVFEASQYPLAMGASDVTDLLANTVRAIVGSLLSLGFSKLFKKSLDVVLDWLILLGSVLLVLLVLWLKSRGIWIWHFV</sequence>
<dbReference type="Proteomes" id="UP000215185">
    <property type="component" value="Chromosome 1"/>
</dbReference>
<dbReference type="AlphaFoldDB" id="A0A239SKQ4"/>
<dbReference type="EMBL" id="LT906439">
    <property type="protein sequence ID" value="SNU85971.1"/>
    <property type="molecule type" value="Genomic_DNA"/>
</dbReference>